<dbReference type="SUPFAM" id="SSF52266">
    <property type="entry name" value="SGNH hydrolase"/>
    <property type="match status" value="1"/>
</dbReference>
<protein>
    <recommendedName>
        <fullName evidence="4">G-D-S-L family lipolytic protein</fullName>
    </recommendedName>
</protein>
<dbReference type="Proteomes" id="UP000565521">
    <property type="component" value="Unassembled WGS sequence"/>
</dbReference>
<dbReference type="Gene3D" id="3.40.50.1110">
    <property type="entry name" value="SGNH hydrolase"/>
    <property type="match status" value="2"/>
</dbReference>
<reference evidence="2 3" key="1">
    <citation type="submission" date="2020-05" db="EMBL/GenBank/DDBJ databases">
        <title>Hymenobacter terrestris sp. nov. and Hymenobacter lapidiphilus sp. nov., isolated from regoliths in Antarctica.</title>
        <authorList>
            <person name="Sedlacek I."/>
            <person name="Pantucek R."/>
            <person name="Zeman M."/>
            <person name="Holochova P."/>
            <person name="Kralova S."/>
            <person name="Stankova E."/>
            <person name="Sedo O."/>
            <person name="Micenkova L."/>
            <person name="Svec P."/>
            <person name="Gupta V."/>
            <person name="Sood U."/>
            <person name="Korpole U.S."/>
            <person name="Lal R."/>
        </authorList>
    </citation>
    <scope>NUCLEOTIDE SEQUENCE [LARGE SCALE GENOMIC DNA]</scope>
    <source>
        <strain evidence="2 3">P5342</strain>
    </source>
</reference>
<name>A0A7Y7PN55_9BACT</name>
<dbReference type="GO" id="GO:0016788">
    <property type="term" value="F:hydrolase activity, acting on ester bonds"/>
    <property type="evidence" value="ECO:0007669"/>
    <property type="project" value="UniProtKB-ARBA"/>
</dbReference>
<dbReference type="PROSITE" id="PS51257">
    <property type="entry name" value="PROKAR_LIPOPROTEIN"/>
    <property type="match status" value="1"/>
</dbReference>
<keyword evidence="3" id="KW-1185">Reference proteome</keyword>
<dbReference type="RefSeq" id="WP_176907809.1">
    <property type="nucleotide sequence ID" value="NZ_JABKAU010000009.1"/>
</dbReference>
<organism evidence="2 3">
    <name type="scientific">Hymenobacter lapidiphilus</name>
    <dbReference type="NCBI Taxonomy" id="2608003"/>
    <lineage>
        <taxon>Bacteria</taxon>
        <taxon>Pseudomonadati</taxon>
        <taxon>Bacteroidota</taxon>
        <taxon>Cytophagia</taxon>
        <taxon>Cytophagales</taxon>
        <taxon>Hymenobacteraceae</taxon>
        <taxon>Hymenobacter</taxon>
    </lineage>
</organism>
<sequence length="481" mass="49691">MNTTLFRKSAPMLALLGLALGACQPDLEKDFEPSNGSADFTTYVAVGNSLTAGFSDNGLYLEGQQKSFPAILAQQFATVGGGEFRQPLFTETQANGSGFLKITDFVNGAPVIGRETTNLATIPNTPLFTRSAETNNQNLGVPGIRVADVTTVGYGRITPQSNAGNFNPYFERLLSGSDTKTYLQYVQERVGTVKPTFFTNWLGNNDVLGFASSGGTAAPLTPVAEFTDKYNQVVDALTTGGAKGIVITVPNVTNVPLFTTVPTATVIAQIQGTPIPAALVPVIAAQLGLPAGSPLPAGTRLGLYVRTSATGTGAVRLATANDLLLLPASSFINSAPVAPQLFPGGVGLVIPNAPAATAAALAATANAVPNSLVLDATEVTATLARTTELNAVIRASAARKGLAVFDANAFFATVAPNGIVVNGVNNTAAFVSGNLFSLDGVHPTPRGYAIVANEMIKVINSTYGAKVPTVNPNNYRGVKFP</sequence>
<evidence type="ECO:0008006" key="4">
    <source>
        <dbReference type="Google" id="ProtNLM"/>
    </source>
</evidence>
<dbReference type="EMBL" id="JABKAU010000009">
    <property type="protein sequence ID" value="NVO30891.1"/>
    <property type="molecule type" value="Genomic_DNA"/>
</dbReference>
<comment type="caution">
    <text evidence="2">The sequence shown here is derived from an EMBL/GenBank/DDBJ whole genome shotgun (WGS) entry which is preliminary data.</text>
</comment>
<evidence type="ECO:0000313" key="2">
    <source>
        <dbReference type="EMBL" id="NVO30891.1"/>
    </source>
</evidence>
<proteinExistence type="predicted"/>
<dbReference type="AlphaFoldDB" id="A0A7Y7PN55"/>
<evidence type="ECO:0000313" key="3">
    <source>
        <dbReference type="Proteomes" id="UP000565521"/>
    </source>
</evidence>
<evidence type="ECO:0000256" key="1">
    <source>
        <dbReference type="SAM" id="SignalP"/>
    </source>
</evidence>
<keyword evidence="1" id="KW-0732">Signal</keyword>
<dbReference type="InterPro" id="IPR036514">
    <property type="entry name" value="SGNH_hydro_sf"/>
</dbReference>
<feature type="signal peptide" evidence="1">
    <location>
        <begin position="1"/>
        <end position="24"/>
    </location>
</feature>
<feature type="chain" id="PRO_5031081005" description="G-D-S-L family lipolytic protein" evidence="1">
    <location>
        <begin position="25"/>
        <end position="481"/>
    </location>
</feature>
<accession>A0A7Y7PN55</accession>
<gene>
    <name evidence="2" type="ORF">HW554_06705</name>
</gene>